<dbReference type="PROSITE" id="PS00583">
    <property type="entry name" value="PFKB_KINASES_1"/>
    <property type="match status" value="1"/>
</dbReference>
<dbReference type="PROSITE" id="PS00584">
    <property type="entry name" value="PFKB_KINASES_2"/>
    <property type="match status" value="1"/>
</dbReference>
<evidence type="ECO:0000256" key="1">
    <source>
        <dbReference type="ARBA" id="ARBA00010688"/>
    </source>
</evidence>
<dbReference type="InterPro" id="IPR050306">
    <property type="entry name" value="PfkB_Carbo_kinase"/>
</dbReference>
<feature type="domain" description="Carbohydrate kinase PfkB" evidence="4">
    <location>
        <begin position="17"/>
        <end position="280"/>
    </location>
</feature>
<evidence type="ECO:0000256" key="3">
    <source>
        <dbReference type="ARBA" id="ARBA00022777"/>
    </source>
</evidence>
<dbReference type="InterPro" id="IPR029056">
    <property type="entry name" value="Ribokinase-like"/>
</dbReference>
<evidence type="ECO:0000259" key="4">
    <source>
        <dbReference type="Pfam" id="PF00294"/>
    </source>
</evidence>
<dbReference type="GO" id="GO:0016301">
    <property type="term" value="F:kinase activity"/>
    <property type="evidence" value="ECO:0007669"/>
    <property type="project" value="UniProtKB-KW"/>
</dbReference>
<dbReference type="InterPro" id="IPR002173">
    <property type="entry name" value="Carboh/pur_kinase_PfkB_CS"/>
</dbReference>
<dbReference type="PANTHER" id="PTHR43085:SF57">
    <property type="entry name" value="CARBOHYDRATE KINASE PFKB DOMAIN-CONTAINING PROTEIN"/>
    <property type="match status" value="1"/>
</dbReference>
<name>A0A098S7X7_9BACT</name>
<organism evidence="5 6">
    <name type="scientific">Phaeodactylibacter xiamenensis</name>
    <dbReference type="NCBI Taxonomy" id="1524460"/>
    <lineage>
        <taxon>Bacteria</taxon>
        <taxon>Pseudomonadati</taxon>
        <taxon>Bacteroidota</taxon>
        <taxon>Saprospiria</taxon>
        <taxon>Saprospirales</taxon>
        <taxon>Haliscomenobacteraceae</taxon>
        <taxon>Phaeodactylibacter</taxon>
    </lineage>
</organism>
<dbReference type="OrthoDB" id="9813569at2"/>
<evidence type="ECO:0000256" key="2">
    <source>
        <dbReference type="ARBA" id="ARBA00022679"/>
    </source>
</evidence>
<dbReference type="Gene3D" id="3.40.1190.20">
    <property type="match status" value="1"/>
</dbReference>
<proteinExistence type="inferred from homology"/>
<dbReference type="PANTHER" id="PTHR43085">
    <property type="entry name" value="HEXOKINASE FAMILY MEMBER"/>
    <property type="match status" value="1"/>
</dbReference>
<keyword evidence="6" id="KW-1185">Reference proteome</keyword>
<keyword evidence="2" id="KW-0808">Transferase</keyword>
<gene>
    <name evidence="5" type="ORF">IX84_16170</name>
</gene>
<evidence type="ECO:0000313" key="5">
    <source>
        <dbReference type="EMBL" id="KGE87187.1"/>
    </source>
</evidence>
<dbReference type="STRING" id="1524460.IX84_16170"/>
<dbReference type="EMBL" id="JPOS01000038">
    <property type="protein sequence ID" value="KGE87187.1"/>
    <property type="molecule type" value="Genomic_DNA"/>
</dbReference>
<reference evidence="5 6" key="1">
    <citation type="journal article" date="2014" name="Int. J. Syst. Evol. Microbiol.">
        <title>Phaeodactylibacter xiamenensis gen. nov., sp. nov., a member of the family Saprospiraceae isolated from the marine alga Phaeodactylum tricornutum.</title>
        <authorList>
            <person name="Chen Z.Jr."/>
            <person name="Lei X."/>
            <person name="Lai Q."/>
            <person name="Li Y."/>
            <person name="Zhang B."/>
            <person name="Zhang J."/>
            <person name="Zhang H."/>
            <person name="Yang L."/>
            <person name="Zheng W."/>
            <person name="Tian Y."/>
            <person name="Yu Z."/>
            <person name="Xu H.Jr."/>
            <person name="Zheng T."/>
        </authorList>
    </citation>
    <scope>NUCLEOTIDE SEQUENCE [LARGE SCALE GENOMIC DNA]</scope>
    <source>
        <strain evidence="5 6">KD52</strain>
    </source>
</reference>
<dbReference type="CDD" id="cd01167">
    <property type="entry name" value="bac_FRK"/>
    <property type="match status" value="1"/>
</dbReference>
<comment type="similarity">
    <text evidence="1">Belongs to the carbohydrate kinase PfkB family.</text>
</comment>
<evidence type="ECO:0000313" key="6">
    <source>
        <dbReference type="Proteomes" id="UP000029736"/>
    </source>
</evidence>
<sequence>MSVVSFGEVLWDMLPASKKAGGAPMNVAFHLRNFGFQTQLISRIGQDALGQELRAFLDAKGIDHSLVQEDAEQPTSTVQVTLDAKGHASYEIVQPVAWDFITASDAAAQAVSEAEALVFGSLAARREGTRATLLRLLEQATLAVFDVNLRPPHYTPERLRELLSRAHLVKMNEEELAIIAAWYTDQTGEEAQMKAILEAHQLKGLMVTKGSDGAAWMAPDGTCLQQPVFPVKVADTVGSGDAFLAGFLSQYLQQKPLPHCLEFAAAAGALVATREGGTPNLSPKDLDLFMAR</sequence>
<dbReference type="AlphaFoldDB" id="A0A098S7X7"/>
<comment type="caution">
    <text evidence="5">The sequence shown here is derived from an EMBL/GenBank/DDBJ whole genome shotgun (WGS) entry which is preliminary data.</text>
</comment>
<dbReference type="InterPro" id="IPR011611">
    <property type="entry name" value="PfkB_dom"/>
</dbReference>
<dbReference type="RefSeq" id="WP_044222659.1">
    <property type="nucleotide sequence ID" value="NZ_JBKAGJ010000021.1"/>
</dbReference>
<dbReference type="Proteomes" id="UP000029736">
    <property type="component" value="Unassembled WGS sequence"/>
</dbReference>
<dbReference type="SUPFAM" id="SSF53613">
    <property type="entry name" value="Ribokinase-like"/>
    <property type="match status" value="1"/>
</dbReference>
<keyword evidence="3" id="KW-0418">Kinase</keyword>
<dbReference type="Pfam" id="PF00294">
    <property type="entry name" value="PfkB"/>
    <property type="match status" value="1"/>
</dbReference>
<accession>A0A098S7X7</accession>
<protein>
    <recommendedName>
        <fullName evidence="4">Carbohydrate kinase PfkB domain-containing protein</fullName>
    </recommendedName>
</protein>